<organism evidence="1 2">
    <name type="scientific">Hibiscus sabdariffa</name>
    <name type="common">roselle</name>
    <dbReference type="NCBI Taxonomy" id="183260"/>
    <lineage>
        <taxon>Eukaryota</taxon>
        <taxon>Viridiplantae</taxon>
        <taxon>Streptophyta</taxon>
        <taxon>Embryophyta</taxon>
        <taxon>Tracheophyta</taxon>
        <taxon>Spermatophyta</taxon>
        <taxon>Magnoliopsida</taxon>
        <taxon>eudicotyledons</taxon>
        <taxon>Gunneridae</taxon>
        <taxon>Pentapetalae</taxon>
        <taxon>rosids</taxon>
        <taxon>malvids</taxon>
        <taxon>Malvales</taxon>
        <taxon>Malvaceae</taxon>
        <taxon>Malvoideae</taxon>
        <taxon>Hibiscus</taxon>
    </lineage>
</organism>
<evidence type="ECO:0000313" key="1">
    <source>
        <dbReference type="EMBL" id="KAK8593538.1"/>
    </source>
</evidence>
<evidence type="ECO:0000313" key="2">
    <source>
        <dbReference type="Proteomes" id="UP001472677"/>
    </source>
</evidence>
<accession>A0ABR2G3F9</accession>
<comment type="caution">
    <text evidence="1">The sequence shown here is derived from an EMBL/GenBank/DDBJ whole genome shotgun (WGS) entry which is preliminary data.</text>
</comment>
<protein>
    <submittedName>
        <fullName evidence="1">Uncharacterized protein</fullName>
    </submittedName>
</protein>
<keyword evidence="2" id="KW-1185">Reference proteome</keyword>
<reference evidence="1 2" key="1">
    <citation type="journal article" date="2024" name="G3 (Bethesda)">
        <title>Genome assembly of Hibiscus sabdariffa L. provides insights into metabolisms of medicinal natural products.</title>
        <authorList>
            <person name="Kim T."/>
        </authorList>
    </citation>
    <scope>NUCLEOTIDE SEQUENCE [LARGE SCALE GENOMIC DNA]</scope>
    <source>
        <strain evidence="1">TK-2024</strain>
        <tissue evidence="1">Old leaves</tissue>
    </source>
</reference>
<gene>
    <name evidence="1" type="ORF">V6N12_045618</name>
</gene>
<dbReference type="EMBL" id="JBBPBM010000003">
    <property type="protein sequence ID" value="KAK8593538.1"/>
    <property type="molecule type" value="Genomic_DNA"/>
</dbReference>
<name>A0ABR2G3F9_9ROSI</name>
<dbReference type="Proteomes" id="UP001472677">
    <property type="component" value="Unassembled WGS sequence"/>
</dbReference>
<proteinExistence type="predicted"/>
<sequence>MGVSVLQEVDVVTEGGPSKEAIANSNLYGPWMLVEHRCRRVVADGRASKVTPKYSSDSRFKALEEVIEPIVDPITLDDASRTSDR</sequence>